<dbReference type="InterPro" id="IPR021385">
    <property type="entry name" value="DUF3017"/>
</dbReference>
<keyword evidence="1" id="KW-0812">Transmembrane</keyword>
<reference evidence="3" key="1">
    <citation type="submission" date="2017-09" db="EMBL/GenBank/DDBJ databases">
        <title>Brachybacterium sp. VM2412.</title>
        <authorList>
            <person name="Tak E.J."/>
            <person name="Bae J.-W."/>
        </authorList>
    </citation>
    <scope>NUCLEOTIDE SEQUENCE [LARGE SCALE GENOMIC DNA]</scope>
    <source>
        <strain evidence="3">VM2412</strain>
    </source>
</reference>
<dbReference type="RefSeq" id="WP_096804251.1">
    <property type="nucleotide sequence ID" value="NZ_CP023563.1"/>
</dbReference>
<accession>A0A291GRN8</accession>
<proteinExistence type="predicted"/>
<evidence type="ECO:0000313" key="2">
    <source>
        <dbReference type="EMBL" id="ATG53143.1"/>
    </source>
</evidence>
<evidence type="ECO:0000313" key="3">
    <source>
        <dbReference type="Proteomes" id="UP000218165"/>
    </source>
</evidence>
<keyword evidence="3" id="KW-1185">Reference proteome</keyword>
<feature type="transmembrane region" description="Helical" evidence="1">
    <location>
        <begin position="74"/>
        <end position="93"/>
    </location>
</feature>
<dbReference type="KEGG" id="brz:CFK38_06740"/>
<feature type="transmembrane region" description="Helical" evidence="1">
    <location>
        <begin position="43"/>
        <end position="62"/>
    </location>
</feature>
<feature type="transmembrane region" description="Helical" evidence="1">
    <location>
        <begin position="20"/>
        <end position="37"/>
    </location>
</feature>
<keyword evidence="1" id="KW-1133">Transmembrane helix</keyword>
<dbReference type="Proteomes" id="UP000218165">
    <property type="component" value="Chromosome"/>
</dbReference>
<dbReference type="AlphaFoldDB" id="A0A291GRN8"/>
<keyword evidence="1" id="KW-0472">Membrane</keyword>
<dbReference type="EMBL" id="CP023563">
    <property type="protein sequence ID" value="ATG53143.1"/>
    <property type="molecule type" value="Genomic_DNA"/>
</dbReference>
<protein>
    <submittedName>
        <fullName evidence="2">DUF3017 domain-containing protein</fullName>
    </submittedName>
</protein>
<dbReference type="Pfam" id="PF11222">
    <property type="entry name" value="DUF3017"/>
    <property type="match status" value="1"/>
</dbReference>
<gene>
    <name evidence="2" type="ORF">CFK38_06740</name>
</gene>
<evidence type="ECO:0000256" key="1">
    <source>
        <dbReference type="SAM" id="Phobius"/>
    </source>
</evidence>
<sequence>MPQRRSPFTVSAALRRQGVLTLALCALGVIIVVGVLFSAALAGLLLAVLLGTLAVLRAVLPVRAVGALAVRSRGLDVAVLLVLAISLGVLSTSPNL</sequence>
<organism evidence="2 3">
    <name type="scientific">Brachybacterium vulturis</name>
    <dbReference type="NCBI Taxonomy" id="2017484"/>
    <lineage>
        <taxon>Bacteria</taxon>
        <taxon>Bacillati</taxon>
        <taxon>Actinomycetota</taxon>
        <taxon>Actinomycetes</taxon>
        <taxon>Micrococcales</taxon>
        <taxon>Dermabacteraceae</taxon>
        <taxon>Brachybacterium</taxon>
    </lineage>
</organism>
<name>A0A291GRN8_9MICO</name>